<evidence type="ECO:0000313" key="1">
    <source>
        <dbReference type="EMBL" id="DAE06390.1"/>
    </source>
</evidence>
<reference evidence="1" key="1">
    <citation type="journal article" date="2021" name="Proc. Natl. Acad. Sci. U.S.A.">
        <title>A Catalog of Tens of Thousands of Viruses from Human Metagenomes Reveals Hidden Associations with Chronic Diseases.</title>
        <authorList>
            <person name="Tisza M.J."/>
            <person name="Buck C.B."/>
        </authorList>
    </citation>
    <scope>NUCLEOTIDE SEQUENCE</scope>
    <source>
        <strain evidence="1">CtniE2</strain>
    </source>
</reference>
<accession>A0A8S5PH32</accession>
<organism evidence="1">
    <name type="scientific">Myoviridae sp. ctniE2</name>
    <dbReference type="NCBI Taxonomy" id="2825172"/>
    <lineage>
        <taxon>Viruses</taxon>
        <taxon>Duplodnaviria</taxon>
        <taxon>Heunggongvirae</taxon>
        <taxon>Uroviricota</taxon>
        <taxon>Caudoviricetes</taxon>
    </lineage>
</organism>
<sequence length="65" mass="7224">MTCLNAKPKNKIKVQLQSKPIISVALKPKTKINITVAKGFKVINTEKPIVPTLPDLILNYKIGRL</sequence>
<protein>
    <submittedName>
        <fullName evidence="1">Uncharacterized protein</fullName>
    </submittedName>
</protein>
<name>A0A8S5PH32_9CAUD</name>
<dbReference type="EMBL" id="BK015434">
    <property type="protein sequence ID" value="DAE06390.1"/>
    <property type="molecule type" value="Genomic_DNA"/>
</dbReference>
<proteinExistence type="predicted"/>